<protein>
    <submittedName>
        <fullName evidence="3">AAA family ATPase</fullName>
    </submittedName>
</protein>
<name>A0A5P8M6I2_9LACO</name>
<dbReference type="Gene3D" id="3.40.50.300">
    <property type="entry name" value="P-loop containing nucleotide triphosphate hydrolases"/>
    <property type="match status" value="1"/>
</dbReference>
<reference evidence="3 4" key="1">
    <citation type="submission" date="2019-10" db="EMBL/GenBank/DDBJ databases">
        <title>The completed genome of Lactobacillus harbinensis M1.</title>
        <authorList>
            <person name="Zheng Y."/>
        </authorList>
    </citation>
    <scope>NUCLEOTIDE SEQUENCE [LARGE SCALE GENOMIC DNA]</scope>
    <source>
        <strain evidence="3 4">M1</strain>
    </source>
</reference>
<dbReference type="SUPFAM" id="SSF52540">
    <property type="entry name" value="P-loop containing nucleoside triphosphate hydrolases"/>
    <property type="match status" value="1"/>
</dbReference>
<feature type="coiled-coil region" evidence="1">
    <location>
        <begin position="270"/>
        <end position="336"/>
    </location>
</feature>
<feature type="coiled-coil region" evidence="1">
    <location>
        <begin position="413"/>
        <end position="440"/>
    </location>
</feature>
<dbReference type="InterPro" id="IPR027417">
    <property type="entry name" value="P-loop_NTPase"/>
</dbReference>
<keyword evidence="1" id="KW-0175">Coiled coil</keyword>
<sequence>MTDIRLDELFVTNFKGIKSFYLTANSKDITVNGDNATGKTTLFDAFTWLLFGKDSTGAAKFNVKPLDNQMQEILGLEPDVTAALSVDGKAHTLHRHLKEVWVKSAGKAEKVRKPDRTELYIDDVPQKVKEYDAYIDGLMNSDLFVILTNPAAFAAMKWDAQREILMQLIPNLTDTEVAASSDDLKELLDKLDGKSIADQQKVIASKRRTLKQDIDALPARIDEANRAMPDIGKDSEESLKQAKAIYEEAIETSKGRVADLKTTDHTKLARQKLLDVKNDYMEAMAKYQEEQTRGSRTIAKQYDAAAADLRVAKDHIAQLEADIPRSKKSVEILQQANDALRAEWVTVNGQDFDGDTTCPTCGQQLPPDQVAQAEKNWNLQKAAKLTKIRENGEAKKAQIAEAQKLLDSETAELDQAKPQLAKLQARVDELDQKLTAIQKATQGFDNTKDGQVFASRIAALTKAVATDDADADVQKEIDEETAKIADSQNELQQVMDQLAQYQAARTQQARIAELGDEDKRLKAAYAELEKQSYLIDQFTRRKVDMLQKRINKKFKLVSFKLFENQKNGELKETCEAAVNGVPYSDLNNAARINAGLDIINTLSDFYHAHAPIFVDNAESINQLLPTDAQQIRLVVTHDKELKVEG</sequence>
<organism evidence="3 4">
    <name type="scientific">Schleiferilactobacillus harbinensis</name>
    <dbReference type="NCBI Taxonomy" id="304207"/>
    <lineage>
        <taxon>Bacteria</taxon>
        <taxon>Bacillati</taxon>
        <taxon>Bacillota</taxon>
        <taxon>Bacilli</taxon>
        <taxon>Lactobacillales</taxon>
        <taxon>Lactobacillaceae</taxon>
        <taxon>Schleiferilactobacillus</taxon>
    </lineage>
</organism>
<dbReference type="InterPro" id="IPR038729">
    <property type="entry name" value="Rad50/SbcC_AAA"/>
</dbReference>
<evidence type="ECO:0000256" key="1">
    <source>
        <dbReference type="SAM" id="Coils"/>
    </source>
</evidence>
<feature type="domain" description="Rad50/SbcC-type AAA" evidence="2">
    <location>
        <begin position="13"/>
        <end position="224"/>
    </location>
</feature>
<dbReference type="KEGG" id="lhb:D1010_12340"/>
<evidence type="ECO:0000313" key="3">
    <source>
        <dbReference type="EMBL" id="QFR24110.1"/>
    </source>
</evidence>
<proteinExistence type="predicted"/>
<dbReference type="RefSeq" id="WP_152261119.1">
    <property type="nucleotide sequence ID" value="NZ_CP045143.1"/>
</dbReference>
<accession>A0A5P8M6I2</accession>
<gene>
    <name evidence="3" type="ORF">D1010_12340</name>
</gene>
<feature type="coiled-coil region" evidence="1">
    <location>
        <begin position="470"/>
        <end position="531"/>
    </location>
</feature>
<dbReference type="AlphaFoldDB" id="A0A5P8M6I2"/>
<dbReference type="EMBL" id="CP045143">
    <property type="protein sequence ID" value="QFR24110.1"/>
    <property type="molecule type" value="Genomic_DNA"/>
</dbReference>
<dbReference type="Proteomes" id="UP000326779">
    <property type="component" value="Chromosome"/>
</dbReference>
<evidence type="ECO:0000259" key="2">
    <source>
        <dbReference type="Pfam" id="PF13476"/>
    </source>
</evidence>
<evidence type="ECO:0000313" key="4">
    <source>
        <dbReference type="Proteomes" id="UP000326779"/>
    </source>
</evidence>
<dbReference type="Pfam" id="PF13476">
    <property type="entry name" value="AAA_23"/>
    <property type="match status" value="1"/>
</dbReference>